<evidence type="ECO:0000259" key="6">
    <source>
        <dbReference type="Pfam" id="PF17678"/>
    </source>
</evidence>
<gene>
    <name evidence="7" type="ORF">GCM10011386_04860</name>
</gene>
<keyword evidence="3" id="KW-0106">Calcium</keyword>
<dbReference type="InterPro" id="IPR012939">
    <property type="entry name" value="Glyco_hydro_92"/>
</dbReference>
<dbReference type="InterPro" id="IPR041371">
    <property type="entry name" value="GH92_N"/>
</dbReference>
<feature type="chain" id="PRO_5046337566" description="Alpha-1,2-mannosidase" evidence="4">
    <location>
        <begin position="21"/>
        <end position="746"/>
    </location>
</feature>
<evidence type="ECO:0000256" key="3">
    <source>
        <dbReference type="ARBA" id="ARBA00022837"/>
    </source>
</evidence>
<dbReference type="SUPFAM" id="SSF48208">
    <property type="entry name" value="Six-hairpin glycosidases"/>
    <property type="match status" value="1"/>
</dbReference>
<proteinExistence type="predicted"/>
<dbReference type="Gene3D" id="2.70.98.10">
    <property type="match status" value="1"/>
</dbReference>
<evidence type="ECO:0000256" key="4">
    <source>
        <dbReference type="SAM" id="SignalP"/>
    </source>
</evidence>
<feature type="domain" description="Glycosyl hydrolase family 92" evidence="5">
    <location>
        <begin position="270"/>
        <end position="728"/>
    </location>
</feature>
<dbReference type="Gene3D" id="1.20.1050.60">
    <property type="entry name" value="alpha-1,2-mannosidase"/>
    <property type="match status" value="1"/>
</dbReference>
<dbReference type="Pfam" id="PF17678">
    <property type="entry name" value="Glyco_hydro_92N"/>
    <property type="match status" value="1"/>
</dbReference>
<dbReference type="Proteomes" id="UP000597338">
    <property type="component" value="Unassembled WGS sequence"/>
</dbReference>
<evidence type="ECO:0000259" key="5">
    <source>
        <dbReference type="Pfam" id="PF07971"/>
    </source>
</evidence>
<protein>
    <recommendedName>
        <fullName evidence="9">Alpha-1,2-mannosidase</fullName>
    </recommendedName>
</protein>
<name>A0ABQ1L3L3_9SPHI</name>
<accession>A0ABQ1L3L3</accession>
<dbReference type="InterPro" id="IPR014718">
    <property type="entry name" value="GH-type_carb-bd"/>
</dbReference>
<keyword evidence="8" id="KW-1185">Reference proteome</keyword>
<keyword evidence="4" id="KW-0732">Signal</keyword>
<dbReference type="InterPro" id="IPR050883">
    <property type="entry name" value="PNGase"/>
</dbReference>
<evidence type="ECO:0000313" key="8">
    <source>
        <dbReference type="Proteomes" id="UP000597338"/>
    </source>
</evidence>
<comment type="caution">
    <text evidence="7">The sequence shown here is derived from an EMBL/GenBank/DDBJ whole genome shotgun (WGS) entry which is preliminary data.</text>
</comment>
<feature type="domain" description="Glycosyl hydrolase family 92 N-terminal" evidence="6">
    <location>
        <begin position="27"/>
        <end position="258"/>
    </location>
</feature>
<dbReference type="NCBIfam" id="TIGR01180">
    <property type="entry name" value="aman2_put"/>
    <property type="match status" value="1"/>
</dbReference>
<dbReference type="InterPro" id="IPR008928">
    <property type="entry name" value="6-hairpin_glycosidase_sf"/>
</dbReference>
<dbReference type="InterPro" id="IPR005887">
    <property type="entry name" value="GH92_a_mannosidase_put"/>
</dbReference>
<dbReference type="Gene3D" id="3.30.2080.10">
    <property type="entry name" value="GH92 mannosidase domain"/>
    <property type="match status" value="1"/>
</dbReference>
<sequence length="746" mass="83589">MLMRLSTFAVLIGFSLPIQAQDSLISYVDPFIGTGGHGHTFPGATVPFGMVQLSPDNGRGGWDWCSGYHYSDSLIAGFSHMHLSGTGIGDWLDISVLPLTAPLDDTTQRITMRFSHDDEQASPGYYQVMLNNGVNAELTATERCGYHRYTYPDGSTPIIRFDLAFHVNWDSPTETHISILNDSTLVGYRYSTGWAKVQKVYFAARTSKPIVRSILNDGQSASDMSDMVETYDKGKGASVQLFFDGNTHQTIEMKVALSMTSYDKAIGALREIPTWDFNGIRKAAENKWESELQKIKINTQDDRLKRIFYTALYHTAVAPTLYSDADGTYQNANGAIKIMPEGTNRYTLFSLWDTFRALNPLFTLTQPQRYTDILNSLLAFHDENGLLPVWDLSTWETNTMTGYHAIPVLADAILKDWPGLDAERAYEAMLNSAYQDIRGVPDYIEYGYLPQDKAGGSVTVTLEYAFDDWCIAQVAKKLNKTADYATFMNRAKSYAHLFDSQTGFMRAKTSDGKFVEPFDPFWSEHDFDKSQYIEGNAWQHSFFVPHDVRGLAQLYGGNDGLNSKLDELFAAPSEMHGENISPDASGFIGQYAHGNEPSHHIAYMYSYIGEAWKTQERLHEIVDSMYHDRPDGYAGNEDVGQMSAWAVWSIAGLYPVNPASGEYVFGSPMADEVVFALPTNKTFTIRTLGSGTKNKYIQSVTLNGVPYENTYIRHEDLLNGGELVFKMGAKPNKRYGRKPESWPGKE</sequence>
<evidence type="ECO:0000256" key="2">
    <source>
        <dbReference type="ARBA" id="ARBA00011245"/>
    </source>
</evidence>
<evidence type="ECO:0000313" key="7">
    <source>
        <dbReference type="EMBL" id="GGC16092.1"/>
    </source>
</evidence>
<dbReference type="EMBL" id="BMIK01000001">
    <property type="protein sequence ID" value="GGC16092.1"/>
    <property type="molecule type" value="Genomic_DNA"/>
</dbReference>
<feature type="signal peptide" evidence="4">
    <location>
        <begin position="1"/>
        <end position="20"/>
    </location>
</feature>
<reference evidence="8" key="1">
    <citation type="journal article" date="2019" name="Int. J. Syst. Evol. Microbiol.">
        <title>The Global Catalogue of Microorganisms (GCM) 10K type strain sequencing project: providing services to taxonomists for standard genome sequencing and annotation.</title>
        <authorList>
            <consortium name="The Broad Institute Genomics Platform"/>
            <consortium name="The Broad Institute Genome Sequencing Center for Infectious Disease"/>
            <person name="Wu L."/>
            <person name="Ma J."/>
        </authorList>
    </citation>
    <scope>NUCLEOTIDE SEQUENCE [LARGE SCALE GENOMIC DNA]</scope>
    <source>
        <strain evidence="8">CGMCC 1.15342</strain>
    </source>
</reference>
<dbReference type="Pfam" id="PF07971">
    <property type="entry name" value="Glyco_hydro_92"/>
    <property type="match status" value="1"/>
</dbReference>
<dbReference type="Gene3D" id="1.20.1610.10">
    <property type="entry name" value="alpha-1,2-mannosidases domains"/>
    <property type="match status" value="1"/>
</dbReference>
<dbReference type="RefSeq" id="WP_188746989.1">
    <property type="nucleotide sequence ID" value="NZ_BMIK01000001.1"/>
</dbReference>
<evidence type="ECO:0000256" key="1">
    <source>
        <dbReference type="ARBA" id="ARBA00001913"/>
    </source>
</evidence>
<dbReference type="PANTHER" id="PTHR12143">
    <property type="entry name" value="PEPTIDE N-GLYCANASE PNGASE -RELATED"/>
    <property type="match status" value="1"/>
</dbReference>
<comment type="cofactor">
    <cofactor evidence="1">
        <name>Ca(2+)</name>
        <dbReference type="ChEBI" id="CHEBI:29108"/>
    </cofactor>
</comment>
<comment type="subunit">
    <text evidence="2">Monomer.</text>
</comment>
<organism evidence="7 8">
    <name type="scientific">Parapedobacter defluvii</name>
    <dbReference type="NCBI Taxonomy" id="2045106"/>
    <lineage>
        <taxon>Bacteria</taxon>
        <taxon>Pseudomonadati</taxon>
        <taxon>Bacteroidota</taxon>
        <taxon>Sphingobacteriia</taxon>
        <taxon>Sphingobacteriales</taxon>
        <taxon>Sphingobacteriaceae</taxon>
        <taxon>Parapedobacter</taxon>
    </lineage>
</organism>
<dbReference type="PANTHER" id="PTHR12143:SF39">
    <property type="entry name" value="SECRETED PROTEIN"/>
    <property type="match status" value="1"/>
</dbReference>
<evidence type="ECO:0008006" key="9">
    <source>
        <dbReference type="Google" id="ProtNLM"/>
    </source>
</evidence>